<evidence type="ECO:0000256" key="2">
    <source>
        <dbReference type="ARBA" id="ARBA00022692"/>
    </source>
</evidence>
<feature type="transmembrane region" description="Helical" evidence="6">
    <location>
        <begin position="571"/>
        <end position="597"/>
    </location>
</feature>
<accession>A0A4R0QT23</accession>
<keyword evidence="3 6" id="KW-1133">Transmembrane helix</keyword>
<evidence type="ECO:0000313" key="8">
    <source>
        <dbReference type="EMBL" id="TCD54355.1"/>
    </source>
</evidence>
<feature type="transmembrane region" description="Helical" evidence="6">
    <location>
        <begin position="691"/>
        <end position="712"/>
    </location>
</feature>
<dbReference type="InterPro" id="IPR051328">
    <property type="entry name" value="T7SS_ABC-Transporter"/>
</dbReference>
<dbReference type="GO" id="GO:0016020">
    <property type="term" value="C:membrane"/>
    <property type="evidence" value="ECO:0007669"/>
    <property type="project" value="UniProtKB-SubCell"/>
</dbReference>
<feature type="region of interest" description="Disordered" evidence="5">
    <location>
        <begin position="855"/>
        <end position="919"/>
    </location>
</feature>
<dbReference type="NCBIfam" id="TIGR03061">
    <property type="entry name" value="pip_yhgE_Nterm"/>
    <property type="match status" value="1"/>
</dbReference>
<dbReference type="GO" id="GO:0140359">
    <property type="term" value="F:ABC-type transporter activity"/>
    <property type="evidence" value="ECO:0007669"/>
    <property type="project" value="InterPro"/>
</dbReference>
<feature type="transmembrane region" description="Helical" evidence="6">
    <location>
        <begin position="800"/>
        <end position="823"/>
    </location>
</feature>
<evidence type="ECO:0000256" key="1">
    <source>
        <dbReference type="ARBA" id="ARBA00004141"/>
    </source>
</evidence>
<dbReference type="NCBIfam" id="TIGR03062">
    <property type="entry name" value="pip_yhgE_Cterm"/>
    <property type="match status" value="1"/>
</dbReference>
<feature type="transmembrane region" description="Helical" evidence="6">
    <location>
        <begin position="12"/>
        <end position="35"/>
    </location>
</feature>
<evidence type="ECO:0000256" key="4">
    <source>
        <dbReference type="ARBA" id="ARBA00023136"/>
    </source>
</evidence>
<dbReference type="AlphaFoldDB" id="A0A4R0QT23"/>
<keyword evidence="9" id="KW-1185">Reference proteome</keyword>
<feature type="compositionally biased region" description="Acidic residues" evidence="5">
    <location>
        <begin position="859"/>
        <end position="875"/>
    </location>
</feature>
<dbReference type="RefSeq" id="WP_131284122.1">
    <property type="nucleotide sequence ID" value="NZ_RXLP01000019.1"/>
</dbReference>
<gene>
    <name evidence="8" type="ORF">EJ419_04810</name>
</gene>
<evidence type="ECO:0000256" key="3">
    <source>
        <dbReference type="ARBA" id="ARBA00022989"/>
    </source>
</evidence>
<organism evidence="8 9">
    <name type="scientific">Alloscardovia theropitheci</name>
    <dbReference type="NCBI Taxonomy" id="2496842"/>
    <lineage>
        <taxon>Bacteria</taxon>
        <taxon>Bacillati</taxon>
        <taxon>Actinomycetota</taxon>
        <taxon>Actinomycetes</taxon>
        <taxon>Bifidobacteriales</taxon>
        <taxon>Bifidobacteriaceae</taxon>
        <taxon>Alloscardovia</taxon>
    </lineage>
</organism>
<feature type="domain" description="ABC-2 type transporter transmembrane" evidence="7">
    <location>
        <begin position="312"/>
        <end position="707"/>
    </location>
</feature>
<feature type="transmembrane region" description="Helical" evidence="6">
    <location>
        <begin position="633"/>
        <end position="652"/>
    </location>
</feature>
<dbReference type="InterPro" id="IPR013525">
    <property type="entry name" value="ABC2_TM"/>
</dbReference>
<proteinExistence type="predicted"/>
<dbReference type="EMBL" id="RXLP01000019">
    <property type="protein sequence ID" value="TCD54355.1"/>
    <property type="molecule type" value="Genomic_DNA"/>
</dbReference>
<dbReference type="Proteomes" id="UP000291289">
    <property type="component" value="Unassembled WGS sequence"/>
</dbReference>
<evidence type="ECO:0000259" key="7">
    <source>
        <dbReference type="Pfam" id="PF12698"/>
    </source>
</evidence>
<protein>
    <submittedName>
        <fullName evidence="8">YhgE/Pip domain-containing protein</fullName>
    </submittedName>
</protein>
<keyword evidence="2 6" id="KW-0812">Transmembrane</keyword>
<dbReference type="PANTHER" id="PTHR43077">
    <property type="entry name" value="TRANSPORT PERMEASE YVFS-RELATED"/>
    <property type="match status" value="1"/>
</dbReference>
<sequence length="919" mass="99995">MWSIFRHDMRRIFTNPIAIIVTIGIAILPSAYAWLNIISNWDPYQNTQNISVAVANLDRGGNSDITGDINVGRQLEEQLKDNHRLGWKFLDSREEAIDGVSSGKYYAAIVIDKDFSQKLVDMVTSGGNQPELQYYVNEKLNPVAPKITDSGATTLDRTVNSAFVGTLTKAVSSQLNVTVEKAQQIVQGAHSQAIQKVDEASQSVTRMRDQVASARESLTQTASSTSDVKKAIEQVKLTVDAASQSAEQASRTASTLSQSSRSFSNNASNNLSTSAASLSALGIVAGQAGTQMSSSLSRVSGDIATVSGTLNGVIAQNNSAITQLQRLLDSSALDHNSTEYQQLNSALAQLQTTTTAHSNALNDFTRGTQSALTSANTAASTLSSSLGSAAQSGASALNNASSALQGPLGQSLSGTLDSASVFAQATSSSLRQLDTTLTQSQDLLDQLHDLLTSSARTMGTTEESLSDAIDQLDRVRTDMAALDSSRLVEALRGTNINAQALGDFMQSPIEMEQKTIYPVANYGSAIAPFFTNIALWVGGFVLIAVVKIEVDRKNMRGLHERRRIRNRDAYMGRWLLFAVVGVAQAIIATVGDLIIGIQVKDPVAFIFAGVFASIVFVSLIYALAATFKHIGKALAVILVIMQVPGSSGTYPIEIMPPFFQRLEPWLPFTYSINAMRETIGGYYDGYYWKNLGTLTLFLVFSFILGILVRPYLSNLNALFDRRLADTDLLIGEHAQEGHARFRLNSVLQSMMSRQEFGQSIRRRAARFAAIYPRLVGWGIGAILVVPVLFLVLLFTVESKLVFLMLWLISVVLLDFYLISLEYIREVYERELGMSVLSDDALKAQILEHISHRWNHETDKDDDDNTDEDVDSDNNVDSDTGNTEVEEAQISAEETSSSAHTSVRSVTQSSENSGEAQEEK</sequence>
<name>A0A4R0QT23_9BIFI</name>
<evidence type="ECO:0000313" key="9">
    <source>
        <dbReference type="Proteomes" id="UP000291289"/>
    </source>
</evidence>
<evidence type="ECO:0000256" key="5">
    <source>
        <dbReference type="SAM" id="MobiDB-lite"/>
    </source>
</evidence>
<dbReference type="Pfam" id="PF12698">
    <property type="entry name" value="ABC2_membrane_3"/>
    <property type="match status" value="2"/>
</dbReference>
<feature type="transmembrane region" description="Helical" evidence="6">
    <location>
        <begin position="770"/>
        <end position="794"/>
    </location>
</feature>
<feature type="transmembrane region" description="Helical" evidence="6">
    <location>
        <begin position="529"/>
        <end position="550"/>
    </location>
</feature>
<feature type="compositionally biased region" description="Low complexity" evidence="5">
    <location>
        <begin position="248"/>
        <end position="269"/>
    </location>
</feature>
<dbReference type="Gene3D" id="3.40.1710.10">
    <property type="entry name" value="abc type-2 transporter like domain"/>
    <property type="match status" value="1"/>
</dbReference>
<feature type="region of interest" description="Disordered" evidence="5">
    <location>
        <begin position="244"/>
        <end position="269"/>
    </location>
</feature>
<dbReference type="InterPro" id="IPR017501">
    <property type="entry name" value="Phage_infect_YhgE_C"/>
</dbReference>
<feature type="compositionally biased region" description="Low complexity" evidence="5">
    <location>
        <begin position="890"/>
        <end position="901"/>
    </location>
</feature>
<evidence type="ECO:0000256" key="6">
    <source>
        <dbReference type="SAM" id="Phobius"/>
    </source>
</evidence>
<feature type="transmembrane region" description="Helical" evidence="6">
    <location>
        <begin position="603"/>
        <end position="624"/>
    </location>
</feature>
<reference evidence="8 9" key="1">
    <citation type="submission" date="2018-12" db="EMBL/GenBank/DDBJ databases">
        <title>Alloscrdovia theropitheci sp. nov: a novel taxon from the feces of the bleeding-herat monkey (Theropithecus geleda).</title>
        <authorList>
            <person name="Modesto M."/>
        </authorList>
    </citation>
    <scope>NUCLEOTIDE SEQUENCE [LARGE SCALE GENOMIC DNA]</scope>
    <source>
        <strain evidence="8 9">GLDI4/2</strain>
    </source>
</reference>
<keyword evidence="4 6" id="KW-0472">Membrane</keyword>
<feature type="domain" description="ABC-2 type transporter transmembrane" evidence="7">
    <location>
        <begin position="21"/>
        <end position="177"/>
    </location>
</feature>
<feature type="compositionally biased region" description="Polar residues" evidence="5">
    <location>
        <begin position="902"/>
        <end position="919"/>
    </location>
</feature>
<dbReference type="PANTHER" id="PTHR43077:SF10">
    <property type="entry name" value="TRANSPORT PERMEASE PROTEIN"/>
    <property type="match status" value="1"/>
</dbReference>
<comment type="subcellular location">
    <subcellularLocation>
        <location evidence="1">Membrane</location>
        <topology evidence="1">Multi-pass membrane protein</topology>
    </subcellularLocation>
</comment>
<dbReference type="OrthoDB" id="9811483at2"/>
<comment type="caution">
    <text evidence="8">The sequence shown here is derived from an EMBL/GenBank/DDBJ whole genome shotgun (WGS) entry which is preliminary data.</text>
</comment>
<dbReference type="InterPro" id="IPR017500">
    <property type="entry name" value="Phage_infect_YhgE_N"/>
</dbReference>